<keyword evidence="1" id="KW-1133">Transmembrane helix</keyword>
<dbReference type="AlphaFoldDB" id="A0A8S0VI21"/>
<evidence type="ECO:0000256" key="1">
    <source>
        <dbReference type="SAM" id="Phobius"/>
    </source>
</evidence>
<keyword evidence="1" id="KW-0812">Transmembrane</keyword>
<accession>A0A8S0VI21</accession>
<evidence type="ECO:0000313" key="3">
    <source>
        <dbReference type="Proteomes" id="UP000594638"/>
    </source>
</evidence>
<proteinExistence type="predicted"/>
<keyword evidence="1" id="KW-0472">Membrane</keyword>
<dbReference type="EMBL" id="CACTIH010009399">
    <property type="protein sequence ID" value="CAA3030857.1"/>
    <property type="molecule type" value="Genomic_DNA"/>
</dbReference>
<sequence>MFANTNGEILIDVESKPLVRKEEKTASVNHVPYFTIFCLLFINVETLFLFFSANYEGQPKHQENSGATNCMDLFLASSGVQGKGIASLSYLNLYNIFDKAN</sequence>
<dbReference type="Proteomes" id="UP000594638">
    <property type="component" value="Unassembled WGS sequence"/>
</dbReference>
<evidence type="ECO:0000313" key="2">
    <source>
        <dbReference type="EMBL" id="CAA3030857.1"/>
    </source>
</evidence>
<comment type="caution">
    <text evidence="2">The sequence shown here is derived from an EMBL/GenBank/DDBJ whole genome shotgun (WGS) entry which is preliminary data.</text>
</comment>
<dbReference type="Gramene" id="OE9A031239T1">
    <property type="protein sequence ID" value="OE9A031239C1"/>
    <property type="gene ID" value="OE9A031239"/>
</dbReference>
<keyword evidence="3" id="KW-1185">Reference proteome</keyword>
<organism evidence="2 3">
    <name type="scientific">Olea europaea subsp. europaea</name>
    <dbReference type="NCBI Taxonomy" id="158383"/>
    <lineage>
        <taxon>Eukaryota</taxon>
        <taxon>Viridiplantae</taxon>
        <taxon>Streptophyta</taxon>
        <taxon>Embryophyta</taxon>
        <taxon>Tracheophyta</taxon>
        <taxon>Spermatophyta</taxon>
        <taxon>Magnoliopsida</taxon>
        <taxon>eudicotyledons</taxon>
        <taxon>Gunneridae</taxon>
        <taxon>Pentapetalae</taxon>
        <taxon>asterids</taxon>
        <taxon>lamiids</taxon>
        <taxon>Lamiales</taxon>
        <taxon>Oleaceae</taxon>
        <taxon>Oleeae</taxon>
        <taxon>Olea</taxon>
    </lineage>
</organism>
<protein>
    <submittedName>
        <fullName evidence="2">Uncharacterized protein</fullName>
    </submittedName>
</protein>
<feature type="transmembrane region" description="Helical" evidence="1">
    <location>
        <begin position="31"/>
        <end position="51"/>
    </location>
</feature>
<gene>
    <name evidence="2" type="ORF">OLEA9_A031239</name>
</gene>
<reference evidence="2 3" key="1">
    <citation type="submission" date="2019-12" db="EMBL/GenBank/DDBJ databases">
        <authorList>
            <person name="Alioto T."/>
            <person name="Alioto T."/>
            <person name="Gomez Garrido J."/>
        </authorList>
    </citation>
    <scope>NUCLEOTIDE SEQUENCE [LARGE SCALE GENOMIC DNA]</scope>
</reference>
<name>A0A8S0VI21_OLEEU</name>